<feature type="region of interest" description="Disordered" evidence="2">
    <location>
        <begin position="95"/>
        <end position="115"/>
    </location>
</feature>
<accession>A0A8H7RYY4</accession>
<dbReference type="AlphaFoldDB" id="A0A8H7RYY4"/>
<dbReference type="Gene3D" id="3.30.160.60">
    <property type="entry name" value="Classic Zinc Finger"/>
    <property type="match status" value="1"/>
</dbReference>
<protein>
    <recommendedName>
        <fullName evidence="3">C2H2-type domain-containing protein</fullName>
    </recommendedName>
</protein>
<comment type="caution">
    <text evidence="4">The sequence shown here is derived from an EMBL/GenBank/DDBJ whole genome shotgun (WGS) entry which is preliminary data.</text>
</comment>
<feature type="domain" description="C2H2-type" evidence="3">
    <location>
        <begin position="4"/>
        <end position="32"/>
    </location>
</feature>
<dbReference type="EMBL" id="JAEPRB010000161">
    <property type="protein sequence ID" value="KAG2219857.1"/>
    <property type="molecule type" value="Genomic_DNA"/>
</dbReference>
<dbReference type="InterPro" id="IPR036236">
    <property type="entry name" value="Znf_C2H2_sf"/>
</dbReference>
<reference evidence="4 5" key="1">
    <citation type="submission" date="2020-12" db="EMBL/GenBank/DDBJ databases">
        <title>Metabolic potential, ecology and presence of endohyphal bacteria is reflected in genomic diversity of Mucoromycotina.</title>
        <authorList>
            <person name="Muszewska A."/>
            <person name="Okrasinska A."/>
            <person name="Steczkiewicz K."/>
            <person name="Drgas O."/>
            <person name="Orlowska M."/>
            <person name="Perlinska-Lenart U."/>
            <person name="Aleksandrzak-Piekarczyk T."/>
            <person name="Szatraj K."/>
            <person name="Zielenkiewicz U."/>
            <person name="Pilsyk S."/>
            <person name="Malc E."/>
            <person name="Mieczkowski P."/>
            <person name="Kruszewska J.S."/>
            <person name="Biernat P."/>
            <person name="Pawlowska J."/>
        </authorList>
    </citation>
    <scope>NUCLEOTIDE SEQUENCE [LARGE SCALE GENOMIC DNA]</scope>
    <source>
        <strain evidence="4 5">CBS 142.35</strain>
    </source>
</reference>
<dbReference type="PROSITE" id="PS50157">
    <property type="entry name" value="ZINC_FINGER_C2H2_2"/>
    <property type="match status" value="1"/>
</dbReference>
<evidence type="ECO:0000259" key="3">
    <source>
        <dbReference type="PROSITE" id="PS50157"/>
    </source>
</evidence>
<organism evidence="4 5">
    <name type="scientific">Circinella minor</name>
    <dbReference type="NCBI Taxonomy" id="1195481"/>
    <lineage>
        <taxon>Eukaryota</taxon>
        <taxon>Fungi</taxon>
        <taxon>Fungi incertae sedis</taxon>
        <taxon>Mucoromycota</taxon>
        <taxon>Mucoromycotina</taxon>
        <taxon>Mucoromycetes</taxon>
        <taxon>Mucorales</taxon>
        <taxon>Lichtheimiaceae</taxon>
        <taxon>Circinella</taxon>
    </lineage>
</organism>
<evidence type="ECO:0000256" key="1">
    <source>
        <dbReference type="PROSITE-ProRule" id="PRU00042"/>
    </source>
</evidence>
<proteinExistence type="predicted"/>
<evidence type="ECO:0000313" key="4">
    <source>
        <dbReference type="EMBL" id="KAG2219857.1"/>
    </source>
</evidence>
<dbReference type="Pfam" id="PF00096">
    <property type="entry name" value="zf-C2H2"/>
    <property type="match status" value="2"/>
</dbReference>
<dbReference type="SMART" id="SM00355">
    <property type="entry name" value="ZnF_C2H2"/>
    <property type="match status" value="2"/>
</dbReference>
<evidence type="ECO:0000256" key="2">
    <source>
        <dbReference type="SAM" id="MobiDB-lite"/>
    </source>
</evidence>
<keyword evidence="1" id="KW-0479">Metal-binding</keyword>
<dbReference type="PROSITE" id="PS00028">
    <property type="entry name" value="ZINC_FINGER_C2H2_1"/>
    <property type="match status" value="1"/>
</dbReference>
<dbReference type="OrthoDB" id="2219666at2759"/>
<evidence type="ECO:0000313" key="5">
    <source>
        <dbReference type="Proteomes" id="UP000646827"/>
    </source>
</evidence>
<keyword evidence="5" id="KW-1185">Reference proteome</keyword>
<name>A0A8H7RYY4_9FUNG</name>
<gene>
    <name evidence="4" type="ORF">INT45_000744</name>
</gene>
<keyword evidence="1" id="KW-0862">Zinc</keyword>
<dbReference type="GO" id="GO:0008270">
    <property type="term" value="F:zinc ion binding"/>
    <property type="evidence" value="ECO:0007669"/>
    <property type="project" value="UniProtKB-KW"/>
</dbReference>
<feature type="compositionally biased region" description="Basic and acidic residues" evidence="2">
    <location>
        <begin position="105"/>
        <end position="115"/>
    </location>
</feature>
<dbReference type="SUPFAM" id="SSF57667">
    <property type="entry name" value="beta-beta-alpha zinc fingers"/>
    <property type="match status" value="1"/>
</dbReference>
<keyword evidence="1" id="KW-0863">Zinc-finger</keyword>
<dbReference type="Proteomes" id="UP000646827">
    <property type="component" value="Unassembled WGS sequence"/>
</dbReference>
<dbReference type="InterPro" id="IPR013087">
    <property type="entry name" value="Znf_C2H2_type"/>
</dbReference>
<sequence length="552" mass="62199">MASFICQDCEKTFSSTQALNLHIYRFHSKETTIELNKGKNDKGVFVCPYCNEKDYSNPDSLKRHVKIIHDNSGNDNSNSDEDCLVEDDAVDVILDATATPSQPKDQTKDKNNDKRHDYKTSVLSAFDALQQPEKDQEKKLLIAELGDLEPVVYVDREGEELHLLAGPKVISKMMTLEAENQSSPLIIVPKKRKEIDEDSQSDLLPCSIRNIILNSPSRALLLKSNYIELKDQASLWLNSSWTLSPMAPKICTHLLEEAIFVEGSKSLLVLGGEIYSRLPSLDAHYEKTSSTKGNIPQSSLPHTDTRYQNIELCLINDDNSKKLLLGTKTMNVLVTSSTRLDTDQLPIVGASSSNGFVPSRGTRIYSEKYKIEGVEKMLREDTQNNGTRSSKQQLLYPFDEHAQLRQLRSKFDRLSTYLCYRFSSKFTNDVRTRPYTIWTIADRSQNDDRDSSVVASSRLFKHIATQVWVNGAAATLKLDFVKSLKSMCKQSGTSEKIFDSIEALYENDASIIIIGNRELNRSLKTLASLLSSVISQANEQISKNIHHVMNEI</sequence>